<comment type="caution">
    <text evidence="2">The sequence shown here is derived from an EMBL/GenBank/DDBJ whole genome shotgun (WGS) entry which is preliminary data.</text>
</comment>
<evidence type="ECO:0000313" key="3">
    <source>
        <dbReference type="Proteomes" id="UP000321085"/>
    </source>
</evidence>
<reference evidence="2 3" key="1">
    <citation type="submission" date="2019-07" db="EMBL/GenBank/DDBJ databases">
        <title>Whole genome shotgun sequence of Microvirga aerophila NBRC 106136.</title>
        <authorList>
            <person name="Hosoyama A."/>
            <person name="Uohara A."/>
            <person name="Ohji S."/>
            <person name="Ichikawa N."/>
        </authorList>
    </citation>
    <scope>NUCLEOTIDE SEQUENCE [LARGE SCALE GENOMIC DNA]</scope>
    <source>
        <strain evidence="2 3">NBRC 106136</strain>
    </source>
</reference>
<evidence type="ECO:0008006" key="4">
    <source>
        <dbReference type="Google" id="ProtNLM"/>
    </source>
</evidence>
<dbReference type="AlphaFoldDB" id="A0A512C4Z4"/>
<protein>
    <recommendedName>
        <fullName evidence="4">Resolvase HTH domain-containing protein</fullName>
    </recommendedName>
</protein>
<keyword evidence="3" id="KW-1185">Reference proteome</keyword>
<feature type="region of interest" description="Disordered" evidence="1">
    <location>
        <begin position="1"/>
        <end position="31"/>
    </location>
</feature>
<evidence type="ECO:0000313" key="2">
    <source>
        <dbReference type="EMBL" id="GEO19302.1"/>
    </source>
</evidence>
<sequence length="68" mass="7003">MGTAREASLSLKRLASDPAKPGRPASLLQEGQRKAVRAAALAGVAPAHMAKHFGLSLAAARKVLEEAT</sequence>
<accession>A0A512C4Z4</accession>
<proteinExistence type="predicted"/>
<organism evidence="2 3">
    <name type="scientific">Microvirga aerophila</name>
    <dbReference type="NCBI Taxonomy" id="670291"/>
    <lineage>
        <taxon>Bacteria</taxon>
        <taxon>Pseudomonadati</taxon>
        <taxon>Pseudomonadota</taxon>
        <taxon>Alphaproteobacteria</taxon>
        <taxon>Hyphomicrobiales</taxon>
        <taxon>Methylobacteriaceae</taxon>
        <taxon>Microvirga</taxon>
    </lineage>
</organism>
<dbReference type="EMBL" id="BJYU01000412">
    <property type="protein sequence ID" value="GEO19302.1"/>
    <property type="molecule type" value="Genomic_DNA"/>
</dbReference>
<gene>
    <name evidence="2" type="ORF">MAE02_69980</name>
</gene>
<dbReference type="RefSeq" id="WP_246690595.1">
    <property type="nucleotide sequence ID" value="NZ_BJYU01000412.1"/>
</dbReference>
<dbReference type="Proteomes" id="UP000321085">
    <property type="component" value="Unassembled WGS sequence"/>
</dbReference>
<evidence type="ECO:0000256" key="1">
    <source>
        <dbReference type="SAM" id="MobiDB-lite"/>
    </source>
</evidence>
<name>A0A512C4Z4_9HYPH</name>